<dbReference type="STRING" id="1121409.SAMN02745124_02440"/>
<dbReference type="Pfam" id="PF00270">
    <property type="entry name" value="DEAD"/>
    <property type="match status" value="1"/>
</dbReference>
<dbReference type="EMBL" id="FQXS01000014">
    <property type="protein sequence ID" value="SHH89593.1"/>
    <property type="molecule type" value="Genomic_DNA"/>
</dbReference>
<evidence type="ECO:0000256" key="2">
    <source>
        <dbReference type="ARBA" id="ARBA00022801"/>
    </source>
</evidence>
<dbReference type="InterPro" id="IPR027417">
    <property type="entry name" value="P-loop_NTPase"/>
</dbReference>
<evidence type="ECO:0000259" key="6">
    <source>
        <dbReference type="SMART" id="SM00487"/>
    </source>
</evidence>
<gene>
    <name evidence="7" type="ORF">SAMN02745124_02440</name>
</gene>
<dbReference type="CDD" id="cd17930">
    <property type="entry name" value="DEXHc_cas3"/>
    <property type="match status" value="1"/>
</dbReference>
<evidence type="ECO:0000256" key="5">
    <source>
        <dbReference type="ARBA" id="ARBA00023118"/>
    </source>
</evidence>
<proteinExistence type="predicted"/>
<dbReference type="Gene3D" id="3.40.50.300">
    <property type="entry name" value="P-loop containing nucleotide triphosphate hydrolases"/>
    <property type="match status" value="2"/>
</dbReference>
<dbReference type="InterPro" id="IPR014001">
    <property type="entry name" value="Helicase_ATP-bd"/>
</dbReference>
<keyword evidence="5" id="KW-0051">Antiviral defense</keyword>
<dbReference type="InterPro" id="IPR054712">
    <property type="entry name" value="Cas3-like_dom"/>
</dbReference>
<dbReference type="GO" id="GO:0016787">
    <property type="term" value="F:hydrolase activity"/>
    <property type="evidence" value="ECO:0007669"/>
    <property type="project" value="UniProtKB-KW"/>
</dbReference>
<protein>
    <submittedName>
        <fullName evidence="7">CRISPR-associated helicase, Cas3 family</fullName>
    </submittedName>
</protein>
<dbReference type="GO" id="GO:0004386">
    <property type="term" value="F:helicase activity"/>
    <property type="evidence" value="ECO:0007669"/>
    <property type="project" value="UniProtKB-KW"/>
</dbReference>
<evidence type="ECO:0000313" key="7">
    <source>
        <dbReference type="EMBL" id="SHH89593.1"/>
    </source>
</evidence>
<evidence type="ECO:0000256" key="3">
    <source>
        <dbReference type="ARBA" id="ARBA00022806"/>
    </source>
</evidence>
<dbReference type="InterPro" id="IPR011545">
    <property type="entry name" value="DEAD/DEAH_box_helicase_dom"/>
</dbReference>
<dbReference type="AlphaFoldDB" id="A0A1M5WRF2"/>
<evidence type="ECO:0000256" key="4">
    <source>
        <dbReference type="ARBA" id="ARBA00022840"/>
    </source>
</evidence>
<sequence length="581" mass="66207">MFSLGFFTRMLFSCLVDADYLDTESFYDSEKSVTRWALPQEDLNKLRSLLKSFISQKQATAKPSKVNEARHRILTRCISEAKGPQGFYSLTVPTGGGKTLSSLSFALEHAAVHDLSRVIYAIPFTSIIEQNAQVFRQAIGDPNVLEHHCNYHTWGHSTSIISNRLRGLATENWAAPVVVTTNVQFFESLYNNKPSRCRKLHNISGSVIILDEAQAIPTEFIEPCLLVLRELAANYRCTILFCTATQPALDNVRLKRLNLPNTRELVDEPDKLFEELERTRVEFIGKMTGDELARQLDKHQQALCIVSTKKQAQQVFVLIQEDEGSFHLSTNMYPVHRLRVLSAIRQRLADGLSCRVVSTSLVEAGVDFDFPVVYRAIAGLDSIAQAAGRCNREGLADYGLVYVYEPEELPAMPWLRRRISRAQETLRALPTENCLNPVSMHRYFELLYDVESLDAKDITKRMNPKLHPELIIPFQEVARDFRLIEDEGAGVIMPGLPEDRDEIHRLVEKLRHSQYPQSEGRILQRYAVAVRNMSFMNLQQKGVIELIHDAYPVMLNANAYDQNMGLLENMAELWDPEYLFL</sequence>
<feature type="domain" description="Helicase ATP-binding" evidence="6">
    <location>
        <begin position="62"/>
        <end position="279"/>
    </location>
</feature>
<dbReference type="NCBIfam" id="TIGR01587">
    <property type="entry name" value="cas3_core"/>
    <property type="match status" value="1"/>
</dbReference>
<dbReference type="Pfam" id="PF22590">
    <property type="entry name" value="Cas3-like_C_2"/>
    <property type="match status" value="1"/>
</dbReference>
<keyword evidence="2" id="KW-0378">Hydrolase</keyword>
<dbReference type="SMART" id="SM00487">
    <property type="entry name" value="DEXDc"/>
    <property type="match status" value="1"/>
</dbReference>
<dbReference type="Proteomes" id="UP000184139">
    <property type="component" value="Unassembled WGS sequence"/>
</dbReference>
<reference evidence="7 8" key="1">
    <citation type="submission" date="2016-11" db="EMBL/GenBank/DDBJ databases">
        <authorList>
            <person name="Jaros S."/>
            <person name="Januszkiewicz K."/>
            <person name="Wedrychowicz H."/>
        </authorList>
    </citation>
    <scope>NUCLEOTIDE SEQUENCE [LARGE SCALE GENOMIC DNA]</scope>
    <source>
        <strain evidence="7 8">DSM 9705</strain>
    </source>
</reference>
<evidence type="ECO:0000256" key="1">
    <source>
        <dbReference type="ARBA" id="ARBA00022741"/>
    </source>
</evidence>
<accession>A0A1M5WRF2</accession>
<dbReference type="InterPro" id="IPR006474">
    <property type="entry name" value="Helicase_Cas3_CRISPR-ass_core"/>
</dbReference>
<keyword evidence="1" id="KW-0547">Nucleotide-binding</keyword>
<dbReference type="GO" id="GO:0003676">
    <property type="term" value="F:nucleic acid binding"/>
    <property type="evidence" value="ECO:0007669"/>
    <property type="project" value="InterPro"/>
</dbReference>
<name>A0A1M5WRF2_9BACT</name>
<organism evidence="7 8">
    <name type="scientific">Desulfofustis glycolicus DSM 9705</name>
    <dbReference type="NCBI Taxonomy" id="1121409"/>
    <lineage>
        <taxon>Bacteria</taxon>
        <taxon>Pseudomonadati</taxon>
        <taxon>Thermodesulfobacteriota</taxon>
        <taxon>Desulfobulbia</taxon>
        <taxon>Desulfobulbales</taxon>
        <taxon>Desulfocapsaceae</taxon>
        <taxon>Desulfofustis</taxon>
    </lineage>
</organism>
<dbReference type="GO" id="GO:0005524">
    <property type="term" value="F:ATP binding"/>
    <property type="evidence" value="ECO:0007669"/>
    <property type="project" value="UniProtKB-KW"/>
</dbReference>
<dbReference type="SUPFAM" id="SSF52540">
    <property type="entry name" value="P-loop containing nucleoside triphosphate hydrolases"/>
    <property type="match status" value="1"/>
</dbReference>
<dbReference type="GO" id="GO:0051607">
    <property type="term" value="P:defense response to virus"/>
    <property type="evidence" value="ECO:0007669"/>
    <property type="project" value="UniProtKB-KW"/>
</dbReference>
<keyword evidence="4" id="KW-0067">ATP-binding</keyword>
<keyword evidence="8" id="KW-1185">Reference proteome</keyword>
<keyword evidence="3" id="KW-0347">Helicase</keyword>
<evidence type="ECO:0000313" key="8">
    <source>
        <dbReference type="Proteomes" id="UP000184139"/>
    </source>
</evidence>